<dbReference type="FunCoup" id="A0A1S3K4Q8">
    <property type="interactions" value="1898"/>
</dbReference>
<evidence type="ECO:0000256" key="9">
    <source>
        <dbReference type="ARBA" id="ARBA00022840"/>
    </source>
</evidence>
<keyword evidence="6" id="KW-0545">Nucleotide biosynthesis</keyword>
<dbReference type="InterPro" id="IPR018095">
    <property type="entry name" value="Thymidylate_kin_CS"/>
</dbReference>
<dbReference type="Gene3D" id="3.40.50.300">
    <property type="entry name" value="P-loop containing nucleotide triphosphate hydrolases"/>
    <property type="match status" value="1"/>
</dbReference>
<evidence type="ECO:0000256" key="4">
    <source>
        <dbReference type="ARBA" id="ARBA00017144"/>
    </source>
</evidence>
<dbReference type="AlphaFoldDB" id="A0A1S3K4Q8"/>
<dbReference type="InterPro" id="IPR027417">
    <property type="entry name" value="P-loop_NTPase"/>
</dbReference>
<dbReference type="KEGG" id="lak:106178669"/>
<organism evidence="11 12">
    <name type="scientific">Lingula anatina</name>
    <name type="common">Brachiopod</name>
    <name type="synonym">Lingula unguis</name>
    <dbReference type="NCBI Taxonomy" id="7574"/>
    <lineage>
        <taxon>Eukaryota</taxon>
        <taxon>Metazoa</taxon>
        <taxon>Spiralia</taxon>
        <taxon>Lophotrochozoa</taxon>
        <taxon>Brachiopoda</taxon>
        <taxon>Linguliformea</taxon>
        <taxon>Lingulata</taxon>
        <taxon>Lingulida</taxon>
        <taxon>Linguloidea</taxon>
        <taxon>Lingulidae</taxon>
        <taxon>Lingula</taxon>
    </lineage>
</organism>
<sequence>MFGFPAKIRCIRSRLAPVATRKYCVGANFKGSRKKSTMGRGSLIVFEGCDRAGKSTQCVKLVEALENSGTPAKLWRFPDRGTAIGGIISQYLEKKCELEDHAVHLLFSANRWEAVPKMKEHLLQGTTLIVDRYAFSGVAFTAAKQGFGLDWCRQPDIGLPKPDLILYLTLTPEEAAKRGGFGGERYENTPFQEKVAKNFEHLKENNWRVIDAGKDMESLHEEIQEITRAVIKDSKDKDIEKLWINHDYPVKKRKSLGEINTNQCMGNQLKVK</sequence>
<dbReference type="PANTHER" id="PTHR10344:SF1">
    <property type="entry name" value="THYMIDYLATE KINASE"/>
    <property type="match status" value="1"/>
</dbReference>
<dbReference type="GO" id="GO:0006235">
    <property type="term" value="P:dTTP biosynthetic process"/>
    <property type="evidence" value="ECO:0007669"/>
    <property type="project" value="TreeGrafter"/>
</dbReference>
<keyword evidence="7" id="KW-0547">Nucleotide-binding</keyword>
<keyword evidence="9" id="KW-0067">ATP-binding</keyword>
<dbReference type="Pfam" id="PF02223">
    <property type="entry name" value="Thymidylate_kin"/>
    <property type="match status" value="1"/>
</dbReference>
<keyword evidence="11" id="KW-1185">Reference proteome</keyword>
<keyword evidence="5" id="KW-0808">Transferase</keyword>
<dbReference type="RefSeq" id="XP_013417404.1">
    <property type="nucleotide sequence ID" value="XM_013561950.1"/>
</dbReference>
<evidence type="ECO:0000313" key="12">
    <source>
        <dbReference type="RefSeq" id="XP_013417404.1"/>
    </source>
</evidence>
<evidence type="ECO:0000259" key="10">
    <source>
        <dbReference type="Pfam" id="PF02223"/>
    </source>
</evidence>
<dbReference type="GO" id="GO:0005739">
    <property type="term" value="C:mitochondrion"/>
    <property type="evidence" value="ECO:0007669"/>
    <property type="project" value="TreeGrafter"/>
</dbReference>
<comment type="similarity">
    <text evidence="2">Belongs to the thymidylate kinase family.</text>
</comment>
<dbReference type="InterPro" id="IPR018094">
    <property type="entry name" value="Thymidylate_kinase"/>
</dbReference>
<name>A0A1S3K4Q8_LINAN</name>
<dbReference type="GO" id="GO:0005524">
    <property type="term" value="F:ATP binding"/>
    <property type="evidence" value="ECO:0007669"/>
    <property type="project" value="UniProtKB-KW"/>
</dbReference>
<dbReference type="EC" id="2.7.4.9" evidence="3"/>
<dbReference type="GO" id="GO:0006227">
    <property type="term" value="P:dUDP biosynthetic process"/>
    <property type="evidence" value="ECO:0007669"/>
    <property type="project" value="TreeGrafter"/>
</dbReference>
<dbReference type="GO" id="GO:0005634">
    <property type="term" value="C:nucleus"/>
    <property type="evidence" value="ECO:0007669"/>
    <property type="project" value="TreeGrafter"/>
</dbReference>
<dbReference type="GO" id="GO:0005829">
    <property type="term" value="C:cytosol"/>
    <property type="evidence" value="ECO:0007669"/>
    <property type="project" value="TreeGrafter"/>
</dbReference>
<reference evidence="12" key="1">
    <citation type="submission" date="2025-08" db="UniProtKB">
        <authorList>
            <consortium name="RefSeq"/>
        </authorList>
    </citation>
    <scope>IDENTIFICATION</scope>
    <source>
        <tissue evidence="12">Gonads</tissue>
    </source>
</reference>
<dbReference type="STRING" id="7574.A0A1S3K4Q8"/>
<evidence type="ECO:0000256" key="8">
    <source>
        <dbReference type="ARBA" id="ARBA00022777"/>
    </source>
</evidence>
<comment type="pathway">
    <text evidence="1">Pyrimidine metabolism; dTTP biosynthesis.</text>
</comment>
<evidence type="ECO:0000256" key="6">
    <source>
        <dbReference type="ARBA" id="ARBA00022727"/>
    </source>
</evidence>
<dbReference type="InParanoid" id="A0A1S3K4Q8"/>
<dbReference type="InterPro" id="IPR039430">
    <property type="entry name" value="Thymidylate_kin-like_dom"/>
</dbReference>
<dbReference type="CDD" id="cd01672">
    <property type="entry name" value="TMPK"/>
    <property type="match status" value="1"/>
</dbReference>
<evidence type="ECO:0000256" key="2">
    <source>
        <dbReference type="ARBA" id="ARBA00009776"/>
    </source>
</evidence>
<accession>A0A1S3K4Q8</accession>
<dbReference type="GO" id="GO:0004550">
    <property type="term" value="F:nucleoside diphosphate kinase activity"/>
    <property type="evidence" value="ECO:0007669"/>
    <property type="project" value="TreeGrafter"/>
</dbReference>
<gene>
    <name evidence="12" type="primary">LOC106178669</name>
</gene>
<dbReference type="GO" id="GO:0006233">
    <property type="term" value="P:dTDP biosynthetic process"/>
    <property type="evidence" value="ECO:0007669"/>
    <property type="project" value="InterPro"/>
</dbReference>
<dbReference type="Proteomes" id="UP000085678">
    <property type="component" value="Unplaced"/>
</dbReference>
<evidence type="ECO:0000256" key="3">
    <source>
        <dbReference type="ARBA" id="ARBA00012980"/>
    </source>
</evidence>
<evidence type="ECO:0000313" key="11">
    <source>
        <dbReference type="Proteomes" id="UP000085678"/>
    </source>
</evidence>
<dbReference type="HAMAP" id="MF_00165">
    <property type="entry name" value="Thymidylate_kinase"/>
    <property type="match status" value="1"/>
</dbReference>
<keyword evidence="8 12" id="KW-0418">Kinase</keyword>
<proteinExistence type="inferred from homology"/>
<dbReference type="GO" id="GO:0004798">
    <property type="term" value="F:dTMP kinase activity"/>
    <property type="evidence" value="ECO:0007669"/>
    <property type="project" value="UniProtKB-EC"/>
</dbReference>
<evidence type="ECO:0000256" key="1">
    <source>
        <dbReference type="ARBA" id="ARBA00004992"/>
    </source>
</evidence>
<feature type="domain" description="Thymidylate kinase-like" evidence="10">
    <location>
        <begin position="46"/>
        <end position="223"/>
    </location>
</feature>
<dbReference type="NCBIfam" id="TIGR00041">
    <property type="entry name" value="DTMP_kinase"/>
    <property type="match status" value="1"/>
</dbReference>
<dbReference type="PROSITE" id="PS01331">
    <property type="entry name" value="THYMIDYLATE_KINASE"/>
    <property type="match status" value="1"/>
</dbReference>
<protein>
    <recommendedName>
        <fullName evidence="4">Thymidylate kinase</fullName>
        <ecNumber evidence="3">2.7.4.9</ecNumber>
    </recommendedName>
</protein>
<dbReference type="OrthoDB" id="425602at2759"/>
<dbReference type="PANTHER" id="PTHR10344">
    <property type="entry name" value="THYMIDYLATE KINASE"/>
    <property type="match status" value="1"/>
</dbReference>
<dbReference type="FunFam" id="3.40.50.300:FF:000679">
    <property type="entry name" value="Thymidylate kinase"/>
    <property type="match status" value="1"/>
</dbReference>
<dbReference type="GeneID" id="106178669"/>
<evidence type="ECO:0000256" key="7">
    <source>
        <dbReference type="ARBA" id="ARBA00022741"/>
    </source>
</evidence>
<evidence type="ECO:0000256" key="5">
    <source>
        <dbReference type="ARBA" id="ARBA00022679"/>
    </source>
</evidence>
<dbReference type="SUPFAM" id="SSF52540">
    <property type="entry name" value="P-loop containing nucleoside triphosphate hydrolases"/>
    <property type="match status" value="1"/>
</dbReference>